<dbReference type="AlphaFoldDB" id="A0A3E0WH44"/>
<protein>
    <submittedName>
        <fullName evidence="1">Uncharacterized protein</fullName>
    </submittedName>
</protein>
<sequence length="142" mass="16246">MGRKENAGLQLVSQGITEMDVLEQEIIDQMPLRNFLYRQAGHAAIADRVKMPSGPRAVWEDMPNPLGLPWRPAIRSVGDRYYNLHLSFPQMLLDTANTDPSILDLKEDISRRSNDFFERLRLFRTALESNTPALNPMEARHA</sequence>
<keyword evidence="2" id="KW-1185">Reference proteome</keyword>
<accession>A0A3E0WH44</accession>
<reference evidence="2" key="1">
    <citation type="submission" date="2017-05" db="EMBL/GenBank/DDBJ databases">
        <authorList>
            <person name="Sharma S."/>
            <person name="Sidhu C."/>
            <person name="Pinnaka A.K."/>
        </authorList>
    </citation>
    <scope>NUCLEOTIDE SEQUENCE [LARGE SCALE GENOMIC DNA]</scope>
    <source>
        <strain evidence="2">AK93</strain>
    </source>
</reference>
<proteinExistence type="predicted"/>
<gene>
    <name evidence="1" type="ORF">CAL65_22705</name>
</gene>
<comment type="caution">
    <text evidence="1">The sequence shown here is derived from an EMBL/GenBank/DDBJ whole genome shotgun (WGS) entry which is preliminary data.</text>
</comment>
<organism evidence="1 2">
    <name type="scientific">Alkalilimnicola ehrlichii</name>
    <dbReference type="NCBI Taxonomy" id="351052"/>
    <lineage>
        <taxon>Bacteria</taxon>
        <taxon>Pseudomonadati</taxon>
        <taxon>Pseudomonadota</taxon>
        <taxon>Gammaproteobacteria</taxon>
        <taxon>Chromatiales</taxon>
        <taxon>Ectothiorhodospiraceae</taxon>
        <taxon>Alkalilimnicola</taxon>
    </lineage>
</organism>
<dbReference type="EMBL" id="NFZW01000071">
    <property type="protein sequence ID" value="RFA30844.1"/>
    <property type="molecule type" value="Genomic_DNA"/>
</dbReference>
<dbReference type="Proteomes" id="UP000256763">
    <property type="component" value="Unassembled WGS sequence"/>
</dbReference>
<evidence type="ECO:0000313" key="2">
    <source>
        <dbReference type="Proteomes" id="UP000256763"/>
    </source>
</evidence>
<name>A0A3E0WH44_9GAMM</name>
<evidence type="ECO:0000313" key="1">
    <source>
        <dbReference type="EMBL" id="RFA30844.1"/>
    </source>
</evidence>